<keyword evidence="2" id="KW-0472">Membrane</keyword>
<accession>A0A6T9EHI0</accession>
<evidence type="ECO:0000313" key="3">
    <source>
        <dbReference type="EMBL" id="CAE0110761.1"/>
    </source>
</evidence>
<feature type="compositionally biased region" description="Polar residues" evidence="1">
    <location>
        <begin position="27"/>
        <end position="51"/>
    </location>
</feature>
<evidence type="ECO:0000256" key="1">
    <source>
        <dbReference type="SAM" id="MobiDB-lite"/>
    </source>
</evidence>
<sequence length="231" mass="24573">VTMEDNSQDEEASQPPTSQERPEEATQPPTTQEAIRSPTTQEATRPPTTQEDLARLLAIAGEESLPNEPAPPSEPAPPTGPYAPVLTAEPKSKAVSSVSLPARVATLPPDFNADGAIFRVQSFLAAVLVAIVTAALLTTSSLLLVPGVEVYRYEQPGALGESTTGKRGAGHRSYGTLVRIRPEELLDLRGESMIEDEPVQTPITVRAKQQARAKARSHTAMVDAANKAQHA</sequence>
<feature type="compositionally biased region" description="Acidic residues" evidence="1">
    <location>
        <begin position="1"/>
        <end position="12"/>
    </location>
</feature>
<reference evidence="3" key="1">
    <citation type="submission" date="2021-01" db="EMBL/GenBank/DDBJ databases">
        <authorList>
            <person name="Corre E."/>
            <person name="Pelletier E."/>
            <person name="Niang G."/>
            <person name="Scheremetjew M."/>
            <person name="Finn R."/>
            <person name="Kale V."/>
            <person name="Holt S."/>
            <person name="Cochrane G."/>
            <person name="Meng A."/>
            <person name="Brown T."/>
            <person name="Cohen L."/>
        </authorList>
    </citation>
    <scope>NUCLEOTIDE SEQUENCE</scope>
    <source>
        <strain evidence="3">CCMP281</strain>
    </source>
</reference>
<keyword evidence="2" id="KW-0812">Transmembrane</keyword>
<feature type="compositionally biased region" description="Pro residues" evidence="1">
    <location>
        <begin position="68"/>
        <end position="81"/>
    </location>
</feature>
<name>A0A6T9EHI0_9EUKA</name>
<dbReference type="EMBL" id="HBHX01020467">
    <property type="protein sequence ID" value="CAE0110762.1"/>
    <property type="molecule type" value="Transcribed_RNA"/>
</dbReference>
<feature type="region of interest" description="Disordered" evidence="1">
    <location>
        <begin position="1"/>
        <end position="86"/>
    </location>
</feature>
<evidence type="ECO:0000256" key="2">
    <source>
        <dbReference type="SAM" id="Phobius"/>
    </source>
</evidence>
<proteinExistence type="predicted"/>
<dbReference type="AlphaFoldDB" id="A0A6T9EHI0"/>
<organism evidence="3">
    <name type="scientific">Haptolina ericina</name>
    <dbReference type="NCBI Taxonomy" id="156174"/>
    <lineage>
        <taxon>Eukaryota</taxon>
        <taxon>Haptista</taxon>
        <taxon>Haptophyta</taxon>
        <taxon>Prymnesiophyceae</taxon>
        <taxon>Prymnesiales</taxon>
        <taxon>Prymnesiaceae</taxon>
        <taxon>Haptolina</taxon>
    </lineage>
</organism>
<feature type="transmembrane region" description="Helical" evidence="2">
    <location>
        <begin position="123"/>
        <end position="145"/>
    </location>
</feature>
<evidence type="ECO:0000313" key="4">
    <source>
        <dbReference type="EMBL" id="CAE0110762.1"/>
    </source>
</evidence>
<keyword evidence="2" id="KW-1133">Transmembrane helix</keyword>
<gene>
    <name evidence="3" type="ORF">HERI1096_LOCUS11421</name>
    <name evidence="4" type="ORF">HERI1096_LOCUS11422</name>
</gene>
<dbReference type="EMBL" id="HBHX01020466">
    <property type="protein sequence ID" value="CAE0110761.1"/>
    <property type="molecule type" value="Transcribed_RNA"/>
</dbReference>
<feature type="non-terminal residue" evidence="3">
    <location>
        <position position="1"/>
    </location>
</feature>
<protein>
    <submittedName>
        <fullName evidence="3">Uncharacterized protein</fullName>
    </submittedName>
</protein>